<proteinExistence type="predicted"/>
<accession>A0A3S2W7Y5</accession>
<dbReference type="Pfam" id="PF13489">
    <property type="entry name" value="Methyltransf_23"/>
    <property type="match status" value="1"/>
</dbReference>
<name>A0A3S2W7Y5_9PROT</name>
<reference evidence="2" key="1">
    <citation type="submission" date="2019-01" db="EMBL/GenBank/DDBJ databases">
        <title>Gri0909 isolated from a small marine red alga.</title>
        <authorList>
            <person name="Kim J."/>
            <person name="Jeong S.E."/>
            <person name="Jeon C.O."/>
        </authorList>
    </citation>
    <scope>NUCLEOTIDE SEQUENCE [LARGE SCALE GENOMIC DNA]</scope>
    <source>
        <strain evidence="2">Gri0909</strain>
    </source>
</reference>
<dbReference type="CDD" id="cd02440">
    <property type="entry name" value="AdoMet_MTases"/>
    <property type="match status" value="1"/>
</dbReference>
<keyword evidence="1" id="KW-0489">Methyltransferase</keyword>
<comment type="caution">
    <text evidence="1">The sequence shown here is derived from an EMBL/GenBank/DDBJ whole genome shotgun (WGS) entry which is preliminary data.</text>
</comment>
<evidence type="ECO:0000313" key="2">
    <source>
        <dbReference type="Proteomes" id="UP000287447"/>
    </source>
</evidence>
<dbReference type="AlphaFoldDB" id="A0A3S2W7Y5"/>
<protein>
    <submittedName>
        <fullName evidence="1">Class I SAM-dependent methyltransferase</fullName>
    </submittedName>
</protein>
<dbReference type="RefSeq" id="WP_127764805.1">
    <property type="nucleotide sequence ID" value="NZ_SADE01000001.1"/>
</dbReference>
<dbReference type="Proteomes" id="UP000287447">
    <property type="component" value="Unassembled WGS sequence"/>
</dbReference>
<sequence>MKTTHPSTVGYAEEAADLLVRYEKMQFSEIYERVWYLLPEPPGAVLDIGAGTGRDAAGFSEWGYSVTAVEPVAELRDGAKALHPSPDIEWIDDHLPDLSSVADRVGAFSVVILSAVWMHLDEAERAAAMPIVASLVAPHGVLIMSLRHGPVPTGRRMFDVSPEETKALGEKEGLDCVFERLSGSREDLNKAAGVTWTRFAFRKAG</sequence>
<dbReference type="SUPFAM" id="SSF53335">
    <property type="entry name" value="S-adenosyl-L-methionine-dependent methyltransferases"/>
    <property type="match status" value="1"/>
</dbReference>
<dbReference type="GO" id="GO:0008168">
    <property type="term" value="F:methyltransferase activity"/>
    <property type="evidence" value="ECO:0007669"/>
    <property type="project" value="UniProtKB-KW"/>
</dbReference>
<evidence type="ECO:0000313" key="1">
    <source>
        <dbReference type="EMBL" id="RVU39434.1"/>
    </source>
</evidence>
<keyword evidence="2" id="KW-1185">Reference proteome</keyword>
<dbReference type="InterPro" id="IPR029063">
    <property type="entry name" value="SAM-dependent_MTases_sf"/>
</dbReference>
<dbReference type="EMBL" id="SADE01000001">
    <property type="protein sequence ID" value="RVU39434.1"/>
    <property type="molecule type" value="Genomic_DNA"/>
</dbReference>
<dbReference type="GO" id="GO:0032259">
    <property type="term" value="P:methylation"/>
    <property type="evidence" value="ECO:0007669"/>
    <property type="project" value="UniProtKB-KW"/>
</dbReference>
<gene>
    <name evidence="1" type="ORF">EOI86_09410</name>
</gene>
<organism evidence="1 2">
    <name type="scientific">Hwanghaeella grinnelliae</name>
    <dbReference type="NCBI Taxonomy" id="2500179"/>
    <lineage>
        <taxon>Bacteria</taxon>
        <taxon>Pseudomonadati</taxon>
        <taxon>Pseudomonadota</taxon>
        <taxon>Alphaproteobacteria</taxon>
        <taxon>Rhodospirillales</taxon>
        <taxon>Rhodospirillaceae</taxon>
        <taxon>Hwanghaeella</taxon>
    </lineage>
</organism>
<dbReference type="OrthoDB" id="7348755at2"/>
<dbReference type="Gene3D" id="3.40.50.150">
    <property type="entry name" value="Vaccinia Virus protein VP39"/>
    <property type="match status" value="1"/>
</dbReference>
<keyword evidence="1" id="KW-0808">Transferase</keyword>